<evidence type="ECO:0000313" key="1">
    <source>
        <dbReference type="EMBL" id="ALG73043.1"/>
    </source>
</evidence>
<name>A0AAC8ZUY1_9PROT</name>
<evidence type="ECO:0000313" key="2">
    <source>
        <dbReference type="Proteomes" id="UP000069935"/>
    </source>
</evidence>
<sequence>MDFFTKLYTARLYAAQPGAGFFYYVLPAGCTTFPDDIGLQDALTSAALQGSFVYSAGDPNITAATAESFVAAITAALAQSQDSRGFLWLTDPTTISPSTCAIMSLSPAGDVGGPLAARIVPSLSLTLTGGMTVSLDGTTLSLTNANAAFQGSAQPNSTRSPNALLPCDGTLRGTLRFDSFIQRQSLYDAWNWGFQYAFPSSDTDVLAVTALWLPLAVGNLPSSGDMIGFHIAIDPSDPTNAFLPARTTVAFSGEILNQPSVPVALASGFATTTGLPVWLYPVPGQVDENPDTAYLVFNPGCQPDRVGPTSFQAAPAGAYELAVPDAPPDSRTLGMIGGLLGTEYIDFQIRSDSQAGDRLWFETGKAALAPRFPFPAASPVSAPTDPSAPLLESGFVTSWATVVAVLGDGLVPYVAQPKGSPLLGRDPVIYASYPSLFGAMDPAVALPAATSPFPLAPYALAKAGDGIVGFDASQIASFESQVLAATRRSVIGDAGGGTGLKATAVKPSFFKSASLSRGGRIAALAAGTGQDVVTTPSGQLVTLAADGSWEEILLGSNLAAASNGTLAFQQPGTDLQQAFSTGDLFLVIANATRLGSTDPEASGPRFLNGMTIGDWLLTANVGYNSYNDYSNVIIVKGCKGALYDPSSDATKSASLVSSQDKWTMATDFAAPSDLDPADGSLPPGPPDPAELPVLSTWLRSYFQAASEQADTEYFGTFNAIARNPDWTGILILAMDCGLPSDLAGLAAGITDPGAFMAHHLGIEVSPVANDPAATSIALSSSSSMFGLIYYQDPDYIAPAAGQTVTPVPVAEGADYDFRVLTLRVLFENTAVKLFQSYAQVTLNSLFGMPVERMGADGGNDANAVILKGTYVNNNGTPIYSMGALHTTTYYFDNNVFNKVEIDSAQMSTVDDGTQTGILESLFSFSGYLDFKLVRTAEGVPFDVFSFGSPDGQDSLRQGLHYANLGLQLTSPAATPTMTDFRFVTDQITFDIVTSTPRPGCLYTNFALTLNGLTSGSADAAPEASNWLTIIPDAVFRGVGGADWYGLSYRLDMGTPGALAGKAKLTSQLLTAWSTDGSGTDSYNAMVGIQLPGTGGGAKLISLQNVLKLSVNQIWLAYDPDQSSFLLMLTDIALRFLGLLKIPPSGSTLFYLFGNPESGGKPSGLGWYALYNNEPDNS</sequence>
<organism evidence="1 2">
    <name type="scientific">Azospirillum thiophilum</name>
    <dbReference type="NCBI Taxonomy" id="528244"/>
    <lineage>
        <taxon>Bacteria</taxon>
        <taxon>Pseudomonadati</taxon>
        <taxon>Pseudomonadota</taxon>
        <taxon>Alphaproteobacteria</taxon>
        <taxon>Rhodospirillales</taxon>
        <taxon>Azospirillaceae</taxon>
        <taxon>Azospirillum</taxon>
    </lineage>
</organism>
<dbReference type="KEGG" id="ati:AL072_19210"/>
<dbReference type="AlphaFoldDB" id="A0AAC8ZUY1"/>
<dbReference type="Proteomes" id="UP000069935">
    <property type="component" value="Chromosome 2"/>
</dbReference>
<accession>A0AAC8ZUY1</accession>
<gene>
    <name evidence="1" type="ORF">AL072_19210</name>
</gene>
<protein>
    <submittedName>
        <fullName evidence="1">Uncharacterized protein</fullName>
    </submittedName>
</protein>
<reference evidence="2" key="1">
    <citation type="submission" date="2015-08" db="EMBL/GenBank/DDBJ databases">
        <title>Complete Genome Sequence of Azospirillum thiophilum BV-S.</title>
        <authorList>
            <person name="Fomenkov A."/>
            <person name="Vincze T."/>
            <person name="Grabovich M."/>
            <person name="Dubinina G."/>
            <person name="Orlova M."/>
            <person name="Belousova E."/>
            <person name="Roberts R.J."/>
        </authorList>
    </citation>
    <scope>NUCLEOTIDE SEQUENCE [LARGE SCALE GENOMIC DNA]</scope>
    <source>
        <strain evidence="2">BV-S</strain>
    </source>
</reference>
<dbReference type="EMBL" id="CP012402">
    <property type="protein sequence ID" value="ALG73043.1"/>
    <property type="molecule type" value="Genomic_DNA"/>
</dbReference>
<reference evidence="1 2" key="2">
    <citation type="journal article" date="2016" name="Genome Announc.">
        <title>Complete Genome Sequence of a Strain of Azospirillum thiophilum Isolated from a Sulfide Spring.</title>
        <authorList>
            <person name="Fomenkov A."/>
            <person name="Vincze T."/>
            <person name="Grabovich M."/>
            <person name="Anton B.P."/>
            <person name="Dubinina G."/>
            <person name="Orlova M."/>
            <person name="Belousova E."/>
            <person name="Roberts R.J."/>
        </authorList>
    </citation>
    <scope>NUCLEOTIDE SEQUENCE [LARGE SCALE GENOMIC DNA]</scope>
    <source>
        <strain evidence="1 2">BV-S</strain>
    </source>
</reference>
<dbReference type="RefSeq" id="WP_045582736.1">
    <property type="nucleotide sequence ID" value="NZ_CP012402.1"/>
</dbReference>
<proteinExistence type="predicted"/>
<keyword evidence="2" id="KW-1185">Reference proteome</keyword>